<name>A0A1H9NIB1_9BACI</name>
<dbReference type="InterPro" id="IPR020449">
    <property type="entry name" value="Tscrpt_reg_AraC-type_HTH"/>
</dbReference>
<dbReference type="InterPro" id="IPR018060">
    <property type="entry name" value="HTH_AraC"/>
</dbReference>
<feature type="domain" description="HTH araC/xylS-type" evidence="5">
    <location>
        <begin position="644"/>
        <end position="742"/>
    </location>
</feature>
<dbReference type="InterPro" id="IPR009057">
    <property type="entry name" value="Homeodomain-like_sf"/>
</dbReference>
<dbReference type="GO" id="GO:0003700">
    <property type="term" value="F:DNA-binding transcription factor activity"/>
    <property type="evidence" value="ECO:0007669"/>
    <property type="project" value="InterPro"/>
</dbReference>
<dbReference type="Pfam" id="PF12833">
    <property type="entry name" value="HTH_18"/>
    <property type="match status" value="1"/>
</dbReference>
<dbReference type="PANTHER" id="PTHR43280:SF2">
    <property type="entry name" value="HTH-TYPE TRANSCRIPTIONAL REGULATOR EXSA"/>
    <property type="match status" value="1"/>
</dbReference>
<keyword evidence="1" id="KW-0805">Transcription regulation</keyword>
<evidence type="ECO:0000256" key="4">
    <source>
        <dbReference type="SAM" id="Phobius"/>
    </source>
</evidence>
<keyword evidence="4" id="KW-1133">Transmembrane helix</keyword>
<dbReference type="AlphaFoldDB" id="A0A1H9NIB1"/>
<dbReference type="STRING" id="531814.SAMN04487944_103153"/>
<dbReference type="SMART" id="SM00342">
    <property type="entry name" value="HTH_ARAC"/>
    <property type="match status" value="1"/>
</dbReference>
<sequence>MKKGITNVLRRKLSDTQTRLLFLLMVLVIFIILTVGFSSYYTSKEVLKQELNEPQQQMLKINKNYIDEYILDSDQIAVQLALDQNVYQFLTNNGQSSYRNVRTIYNKLTTITQNSSVIKSIYVYNLKEDSFVAIPQGYSSSSANFNDAEWTNVINELKNTPMIVKYRTLPDGAKHKGSNISLFRKVSTQGEAIGLIAINLDEKELFSKLKSSSEPQSNSMQYIVDQNNTILYKTNNHVFDTETVEYVNEKVKNGSLMDISYNNKILLTNQIASRYTGWKYVSVVSQESVLAKSKTIRDVVFTVSLIALVLGGIAIFYIHSVELRPIRRLKELLSVDEQQEYKRDLLYLENIIDDLVIDHKHLSHLINKVKIEAKSKFIYDIYIGKLVNKKEITEKWQTYFAEWNNEAVHLLVVSIDNYPRWRKKVTPNYHPVIKSGMANIISEVLSTHFRVEAVDIGADKMIFIIQPTDEKVGLVNHLRIALTKVEGILKFTVSAGVNRGCVPVKDVKEAMLQAESALQYRLLKGYGKVYMLSEKTEGNTGFLTDEEQLLKSFTRAEPMQQVEMINHLRHRIVKERLHPRQVLHLMKKVKEEVWEEHHKEAAVADFEWETMDIGDISVWLNEIITEKIEKIKKLNESKKYIMCKKMIQYMTDHLNEPIGIPEIAESVGISVSLASQWFKEEIDDTIYGYFTRLRMERAEQLLIDTDKKIADIAVEIGYQHENSFIRKFREYHDMTPGKYRRVNAVMENIEQTAKGGM</sequence>
<dbReference type="RefSeq" id="WP_089739691.1">
    <property type="nucleotide sequence ID" value="NZ_FOGL01000003.1"/>
</dbReference>
<dbReference type="PROSITE" id="PS01124">
    <property type="entry name" value="HTH_ARAC_FAMILY_2"/>
    <property type="match status" value="1"/>
</dbReference>
<dbReference type="Gene3D" id="3.30.450.20">
    <property type="entry name" value="PAS domain"/>
    <property type="match status" value="2"/>
</dbReference>
<keyword evidence="3" id="KW-0804">Transcription</keyword>
<dbReference type="GO" id="GO:0043565">
    <property type="term" value="F:sequence-specific DNA binding"/>
    <property type="evidence" value="ECO:0007669"/>
    <property type="project" value="InterPro"/>
</dbReference>
<proteinExistence type="predicted"/>
<gene>
    <name evidence="6" type="ORF">SAMN04487944_103153</name>
</gene>
<dbReference type="Proteomes" id="UP000199687">
    <property type="component" value="Unassembled WGS sequence"/>
</dbReference>
<accession>A0A1H9NIB1</accession>
<keyword evidence="2 6" id="KW-0238">DNA-binding</keyword>
<evidence type="ECO:0000259" key="5">
    <source>
        <dbReference type="PROSITE" id="PS01124"/>
    </source>
</evidence>
<evidence type="ECO:0000256" key="2">
    <source>
        <dbReference type="ARBA" id="ARBA00023125"/>
    </source>
</evidence>
<organism evidence="6 7">
    <name type="scientific">Gracilibacillus ureilyticus</name>
    <dbReference type="NCBI Taxonomy" id="531814"/>
    <lineage>
        <taxon>Bacteria</taxon>
        <taxon>Bacillati</taxon>
        <taxon>Bacillota</taxon>
        <taxon>Bacilli</taxon>
        <taxon>Bacillales</taxon>
        <taxon>Bacillaceae</taxon>
        <taxon>Gracilibacillus</taxon>
    </lineage>
</organism>
<keyword evidence="7" id="KW-1185">Reference proteome</keyword>
<evidence type="ECO:0000313" key="7">
    <source>
        <dbReference type="Proteomes" id="UP000199687"/>
    </source>
</evidence>
<dbReference type="EMBL" id="FOGL01000003">
    <property type="protein sequence ID" value="SER35497.1"/>
    <property type="molecule type" value="Genomic_DNA"/>
</dbReference>
<dbReference type="PRINTS" id="PR00032">
    <property type="entry name" value="HTHARAC"/>
</dbReference>
<dbReference type="PANTHER" id="PTHR43280">
    <property type="entry name" value="ARAC-FAMILY TRANSCRIPTIONAL REGULATOR"/>
    <property type="match status" value="1"/>
</dbReference>
<reference evidence="6 7" key="1">
    <citation type="submission" date="2016-10" db="EMBL/GenBank/DDBJ databases">
        <authorList>
            <person name="de Groot N.N."/>
        </authorList>
    </citation>
    <scope>NUCLEOTIDE SEQUENCE [LARGE SCALE GENOMIC DNA]</scope>
    <source>
        <strain evidence="6 7">CGMCC 1.7727</strain>
    </source>
</reference>
<evidence type="ECO:0000313" key="6">
    <source>
        <dbReference type="EMBL" id="SER35497.1"/>
    </source>
</evidence>
<protein>
    <submittedName>
        <fullName evidence="6">AraC-type DNA-binding protein</fullName>
    </submittedName>
</protein>
<dbReference type="PROSITE" id="PS00041">
    <property type="entry name" value="HTH_ARAC_FAMILY_1"/>
    <property type="match status" value="1"/>
</dbReference>
<keyword evidence="4" id="KW-0812">Transmembrane</keyword>
<dbReference type="SUPFAM" id="SSF46689">
    <property type="entry name" value="Homeodomain-like"/>
    <property type="match status" value="1"/>
</dbReference>
<keyword evidence="4" id="KW-0472">Membrane</keyword>
<evidence type="ECO:0000256" key="3">
    <source>
        <dbReference type="ARBA" id="ARBA00023163"/>
    </source>
</evidence>
<dbReference type="OrthoDB" id="2644435at2"/>
<feature type="transmembrane region" description="Helical" evidence="4">
    <location>
        <begin position="299"/>
        <end position="318"/>
    </location>
</feature>
<feature type="transmembrane region" description="Helical" evidence="4">
    <location>
        <begin position="20"/>
        <end position="41"/>
    </location>
</feature>
<dbReference type="Gene3D" id="1.10.10.60">
    <property type="entry name" value="Homeodomain-like"/>
    <property type="match status" value="1"/>
</dbReference>
<evidence type="ECO:0000256" key="1">
    <source>
        <dbReference type="ARBA" id="ARBA00023015"/>
    </source>
</evidence>
<dbReference type="InterPro" id="IPR018062">
    <property type="entry name" value="HTH_AraC-typ_CS"/>
</dbReference>